<evidence type="ECO:0000256" key="2">
    <source>
        <dbReference type="SAM" id="SignalP"/>
    </source>
</evidence>
<evidence type="ECO:0000313" key="4">
    <source>
        <dbReference type="Proteomes" id="UP000638353"/>
    </source>
</evidence>
<evidence type="ECO:0008006" key="5">
    <source>
        <dbReference type="Google" id="ProtNLM"/>
    </source>
</evidence>
<comment type="caution">
    <text evidence="3">The sequence shown here is derived from an EMBL/GenBank/DDBJ whole genome shotgun (WGS) entry which is preliminary data.</text>
</comment>
<dbReference type="Pfam" id="PF16147">
    <property type="entry name" value="DUF4855"/>
    <property type="match status" value="1"/>
</dbReference>
<accession>A0A918X143</accession>
<organism evidence="3 4">
    <name type="scientific">Streptomyces finlayi</name>
    <dbReference type="NCBI Taxonomy" id="67296"/>
    <lineage>
        <taxon>Bacteria</taxon>
        <taxon>Bacillati</taxon>
        <taxon>Actinomycetota</taxon>
        <taxon>Actinomycetes</taxon>
        <taxon>Kitasatosporales</taxon>
        <taxon>Streptomycetaceae</taxon>
        <taxon>Streptomyces</taxon>
    </lineage>
</organism>
<evidence type="ECO:0000313" key="3">
    <source>
        <dbReference type="EMBL" id="GHD02662.1"/>
    </source>
</evidence>
<gene>
    <name evidence="3" type="ORF">GCM10010334_49480</name>
</gene>
<reference evidence="3" key="1">
    <citation type="journal article" date="2014" name="Int. J. Syst. Evol. Microbiol.">
        <title>Complete genome sequence of Corynebacterium casei LMG S-19264T (=DSM 44701T), isolated from a smear-ripened cheese.</title>
        <authorList>
            <consortium name="US DOE Joint Genome Institute (JGI-PGF)"/>
            <person name="Walter F."/>
            <person name="Albersmeier A."/>
            <person name="Kalinowski J."/>
            <person name="Ruckert C."/>
        </authorList>
    </citation>
    <scope>NUCLEOTIDE SEQUENCE</scope>
    <source>
        <strain evidence="3">JCM 4637</strain>
    </source>
</reference>
<dbReference type="RefSeq" id="WP_189825183.1">
    <property type="nucleotide sequence ID" value="NZ_BMVC01000010.1"/>
</dbReference>
<reference evidence="3" key="2">
    <citation type="submission" date="2020-09" db="EMBL/GenBank/DDBJ databases">
        <authorList>
            <person name="Sun Q."/>
            <person name="Ohkuma M."/>
        </authorList>
    </citation>
    <scope>NUCLEOTIDE SEQUENCE</scope>
    <source>
        <strain evidence="3">JCM 4637</strain>
    </source>
</reference>
<feature type="region of interest" description="Disordered" evidence="1">
    <location>
        <begin position="616"/>
        <end position="650"/>
    </location>
</feature>
<dbReference type="InterPro" id="IPR032329">
    <property type="entry name" value="DUF4855"/>
</dbReference>
<dbReference type="EMBL" id="BMVC01000010">
    <property type="protein sequence ID" value="GHD02662.1"/>
    <property type="molecule type" value="Genomic_DNA"/>
</dbReference>
<evidence type="ECO:0000256" key="1">
    <source>
        <dbReference type="SAM" id="MobiDB-lite"/>
    </source>
</evidence>
<protein>
    <recommendedName>
        <fullName evidence="5">DUF4855 domain-containing protein</fullName>
    </recommendedName>
</protein>
<feature type="signal peptide" evidence="2">
    <location>
        <begin position="1"/>
        <end position="20"/>
    </location>
</feature>
<dbReference type="Proteomes" id="UP000638353">
    <property type="component" value="Unassembled WGS sequence"/>
</dbReference>
<sequence length="650" mass="68050">MIKKATFLGATTFLVAAALGAPGPVPPAPGPAPAPAPAPGYLTPAKAGFHHAALVYHEGRRRPAHLDALASLGFDAYVALRFVAPASGECTDYGATTAADWRGLLDAWFGDGGDLARLDAAVARAGKGPARVAVAVPWPSPEQPAFGPVEEGGRSLDFGRAQDRTTAVDWYAREVRARFDAAGYRQLRLWGLYFMREDATGGDPAWLPQATAAVRAHGLRTLWIPYADAPGVEESARLGFDAVVLQPSYAFTSPLDGGTTSASRLRATARRAQRLGLGVEIEARRGGTGEDGGRLLRQYLAEGTVQGYRGAATAWFTGWGDTVPWAPGSPVRQALADYLAGRPVRDDDLHPHWTWSPDRTVARAAFPARDGLRALRVDLEPGSAVSLVRVRTHAASGGRRDAGWAAVRPPEQVDEGAPSVAVPLEGRGGVDGLEVRFDRRVDAPVRMTGDAQWQWPPVRPPAASPPLYPDGGRLTDGAWAAGAWEPARSVGWSGWLDGARVAVDLGRSGPVSEVVVRTHGGGAAGVSWPDQPVVLVADCPVGNHAGAGVLPCPVTAVRAAPLEVTGGSHPALGGALRFRLPRGVRGRYVTVAVGGRGWLMLDEVSVRDAAGREVGLGAPYRVSPAPSGPDPEGGPYGEGARCPREGTGSL</sequence>
<dbReference type="AlphaFoldDB" id="A0A918X143"/>
<proteinExistence type="predicted"/>
<name>A0A918X143_9ACTN</name>
<keyword evidence="2" id="KW-0732">Signal</keyword>
<feature type="chain" id="PRO_5039356129" description="DUF4855 domain-containing protein" evidence="2">
    <location>
        <begin position="21"/>
        <end position="650"/>
    </location>
</feature>